<keyword evidence="7" id="KW-1133">Transmembrane helix</keyword>
<keyword evidence="4 8" id="KW-0808">Transferase</keyword>
<evidence type="ECO:0000256" key="5">
    <source>
        <dbReference type="ARBA" id="ARBA00023136"/>
    </source>
</evidence>
<comment type="subcellular location">
    <subcellularLocation>
        <location evidence="1">Cell inner membrane</location>
    </subcellularLocation>
</comment>
<keyword evidence="9" id="KW-1185">Reference proteome</keyword>
<keyword evidence="3" id="KW-0997">Cell inner membrane</keyword>
<dbReference type="Pfam" id="PF03279">
    <property type="entry name" value="Lip_A_acyltrans"/>
    <property type="match status" value="1"/>
</dbReference>
<evidence type="ECO:0000256" key="3">
    <source>
        <dbReference type="ARBA" id="ARBA00022519"/>
    </source>
</evidence>
<evidence type="ECO:0000256" key="1">
    <source>
        <dbReference type="ARBA" id="ARBA00004533"/>
    </source>
</evidence>
<evidence type="ECO:0000256" key="2">
    <source>
        <dbReference type="ARBA" id="ARBA00022475"/>
    </source>
</evidence>
<keyword evidence="6 8" id="KW-0012">Acyltransferase</keyword>
<reference evidence="8 9" key="1">
    <citation type="journal article" date="2013" name="J. Microbiol.">
        <title>Mucilaginibacter ginsenosidivorax sp. nov., with ginsenoside converting activity isolated from sediment.</title>
        <authorList>
            <person name="Kim J.K."/>
            <person name="Choi T.E."/>
            <person name="Liu Q.M."/>
            <person name="Park H.Y."/>
            <person name="Yi T.H."/>
            <person name="Yoon M.H."/>
            <person name="Kim S.C."/>
            <person name="Im W.T."/>
        </authorList>
    </citation>
    <scope>NUCLEOTIDE SEQUENCE [LARGE SCALE GENOMIC DNA]</scope>
    <source>
        <strain evidence="8 9">KHI28</strain>
    </source>
</reference>
<sequence>MSSWKGKSKGKPWGYSVFLAILKYGGVSPAYFLLRFVSFYYVVFSYQSSKSIYYYFHSRLGYNRIKSLWMVYQNYYVFGQSIIDKVVVMSGIRNKFTFEFDGRHNLDSIAAMGKGGLLLSAHIGSWEIAGDLLKHINTRINIVMFDGEDQQIKAFMERVTGKLSVNIIVIKDDISHIFKINEAFQNNELVCMHADRYLEGNKTITKNFLGEDAKFPLGPFILAQKFRVPVAYVFAMKETKFHYHFYASTIKEYLHLGKEAGMEQMTNDFVGEMEKYVKKYPGQWYNYYNFWQ</sequence>
<evidence type="ECO:0000256" key="6">
    <source>
        <dbReference type="ARBA" id="ARBA00023315"/>
    </source>
</evidence>
<dbReference type="RefSeq" id="WP_147053886.1">
    <property type="nucleotide sequence ID" value="NZ_CP042437.1"/>
</dbReference>
<keyword evidence="7" id="KW-0812">Transmembrane</keyword>
<evidence type="ECO:0000313" key="8">
    <source>
        <dbReference type="EMBL" id="QEC76716.1"/>
    </source>
</evidence>
<dbReference type="KEGG" id="mgk:FSB76_12430"/>
<keyword evidence="2" id="KW-1003">Cell membrane</keyword>
<dbReference type="InterPro" id="IPR004960">
    <property type="entry name" value="LipA_acyltrans"/>
</dbReference>
<dbReference type="Proteomes" id="UP000321362">
    <property type="component" value="Chromosome"/>
</dbReference>
<organism evidence="8 9">
    <name type="scientific">Mucilaginibacter ginsenosidivorax</name>
    <dbReference type="NCBI Taxonomy" id="862126"/>
    <lineage>
        <taxon>Bacteria</taxon>
        <taxon>Pseudomonadati</taxon>
        <taxon>Bacteroidota</taxon>
        <taxon>Sphingobacteriia</taxon>
        <taxon>Sphingobacteriales</taxon>
        <taxon>Sphingobacteriaceae</taxon>
        <taxon>Mucilaginibacter</taxon>
    </lineage>
</organism>
<proteinExistence type="predicted"/>
<evidence type="ECO:0000313" key="9">
    <source>
        <dbReference type="Proteomes" id="UP000321362"/>
    </source>
</evidence>
<evidence type="ECO:0000256" key="7">
    <source>
        <dbReference type="SAM" id="Phobius"/>
    </source>
</evidence>
<dbReference type="EMBL" id="CP042437">
    <property type="protein sequence ID" value="QEC76716.1"/>
    <property type="molecule type" value="Genomic_DNA"/>
</dbReference>
<dbReference type="GO" id="GO:0009247">
    <property type="term" value="P:glycolipid biosynthetic process"/>
    <property type="evidence" value="ECO:0007669"/>
    <property type="project" value="UniProtKB-ARBA"/>
</dbReference>
<accession>A0A5B8W1J1</accession>
<dbReference type="AlphaFoldDB" id="A0A5B8W1J1"/>
<evidence type="ECO:0000256" key="4">
    <source>
        <dbReference type="ARBA" id="ARBA00022679"/>
    </source>
</evidence>
<gene>
    <name evidence="8" type="ORF">FSB76_12430</name>
</gene>
<dbReference type="GO" id="GO:0016746">
    <property type="term" value="F:acyltransferase activity"/>
    <property type="evidence" value="ECO:0007669"/>
    <property type="project" value="UniProtKB-KW"/>
</dbReference>
<dbReference type="OrthoDB" id="9808633at2"/>
<name>A0A5B8W1J1_9SPHI</name>
<feature type="transmembrane region" description="Helical" evidence="7">
    <location>
        <begin position="12"/>
        <end position="32"/>
    </location>
</feature>
<dbReference type="PANTHER" id="PTHR30606:SF9">
    <property type="entry name" value="LIPID A BIOSYNTHESIS LAUROYLTRANSFERASE"/>
    <property type="match status" value="1"/>
</dbReference>
<protein>
    <submittedName>
        <fullName evidence="8">Lipid A biosynthesis acyltransferase</fullName>
    </submittedName>
</protein>
<keyword evidence="5 7" id="KW-0472">Membrane</keyword>
<dbReference type="PANTHER" id="PTHR30606">
    <property type="entry name" value="LIPID A BIOSYNTHESIS LAUROYL ACYLTRANSFERASE"/>
    <property type="match status" value="1"/>
</dbReference>
<dbReference type="GO" id="GO:0005886">
    <property type="term" value="C:plasma membrane"/>
    <property type="evidence" value="ECO:0007669"/>
    <property type="project" value="UniProtKB-SubCell"/>
</dbReference>
<dbReference type="CDD" id="cd07984">
    <property type="entry name" value="LPLAT_LABLAT-like"/>
    <property type="match status" value="1"/>
</dbReference>